<dbReference type="EMBL" id="PQXM01000329">
    <property type="protein sequence ID" value="TGO73789.1"/>
    <property type="molecule type" value="Genomic_DNA"/>
</dbReference>
<name>A0A4Z1JJ91_9HELO</name>
<evidence type="ECO:0000256" key="1">
    <source>
        <dbReference type="SAM" id="Coils"/>
    </source>
</evidence>
<keyword evidence="4" id="KW-1185">Reference proteome</keyword>
<accession>A0A4Z1JJ91</accession>
<dbReference type="Proteomes" id="UP000297229">
    <property type="component" value="Unassembled WGS sequence"/>
</dbReference>
<feature type="region of interest" description="Disordered" evidence="2">
    <location>
        <begin position="232"/>
        <end position="254"/>
    </location>
</feature>
<feature type="compositionally biased region" description="Basic and acidic residues" evidence="2">
    <location>
        <begin position="234"/>
        <end position="247"/>
    </location>
</feature>
<feature type="coiled-coil region" evidence="1">
    <location>
        <begin position="778"/>
        <end position="805"/>
    </location>
</feature>
<evidence type="ECO:0000313" key="3">
    <source>
        <dbReference type="EMBL" id="TGO73789.1"/>
    </source>
</evidence>
<reference evidence="3 4" key="1">
    <citation type="submission" date="2017-12" db="EMBL/GenBank/DDBJ databases">
        <title>Comparative genomics of Botrytis spp.</title>
        <authorList>
            <person name="Valero-Jimenez C.A."/>
            <person name="Tapia P."/>
            <person name="Veloso J."/>
            <person name="Silva-Moreno E."/>
            <person name="Staats M."/>
            <person name="Valdes J.H."/>
            <person name="Van Kan J.A.L."/>
        </authorList>
    </citation>
    <scope>NUCLEOTIDE SEQUENCE [LARGE SCALE GENOMIC DNA]</scope>
    <source>
        <strain evidence="3 4">Be9601</strain>
    </source>
</reference>
<proteinExistence type="predicted"/>
<keyword evidence="1" id="KW-0175">Coiled coil</keyword>
<evidence type="ECO:0000256" key="2">
    <source>
        <dbReference type="SAM" id="MobiDB-lite"/>
    </source>
</evidence>
<evidence type="ECO:0000313" key="4">
    <source>
        <dbReference type="Proteomes" id="UP000297229"/>
    </source>
</evidence>
<gene>
    <name evidence="3" type="ORF">BELL_0331g00090</name>
</gene>
<protein>
    <submittedName>
        <fullName evidence="3">Uncharacterized protein</fullName>
    </submittedName>
</protein>
<comment type="caution">
    <text evidence="3">The sequence shown here is derived from an EMBL/GenBank/DDBJ whole genome shotgun (WGS) entry which is preliminary data.</text>
</comment>
<dbReference type="AlphaFoldDB" id="A0A4Z1JJ91"/>
<sequence length="815" mass="93299">MFGNPRAKESKVRHRNARRVRLRYSPRDKNMQSLGKFSMVFSCPYNMAAILQILGEVTHKDKLREVDSGSPIRFSCSSASPVPLSSGQNDDLQGMSRSSRAIVHGSCLVKGAPSCDKAKAKFDELGRYFPSDLPYIITYENGSLEAICQECSRRLKIEGSALGGIINHATGTPHGFNVKQRLDSNNLEETLTSKVMTRRKAMEIQSEPNPFREVPNRRRSENIEPWEFSSIEVDPARPVDHSEPEPRKSKRQKVAPAFLAETNTSDLQVSTGLKNPVELIVADISERLTDINHQFDQKIKKQRDQTLLFNADLIGLRNFHGKRLDTLEQISEKQKHELKVCNENFRESKAQTDASLQKDKISLANIESELEEQKGCINNTINLVSDTKCKVEGQKKVMDNLADLFPDLKSELKEQKQVVNILASKLESGLKGQKETTTNLAELMDNRLTGQKRKVDHLMTQLKNLGDSRESEDLLRLHTENELQTHQMQIANLEQKISCTSQVSVDRIIDFLAVEPQLQRCKQYAELLEKQAVDFRPYMDRIVRLEDNISDFRNFKDKLDSLETCTRGFQKWLDEMACESAEYRLQQDHLSTEFLERQALESQNFMERIVNLEKNTTDITRLVEENKVSGESMRKFMLKFRSTSDQITQLRKEVQSYDSKLGAVSVALDNRRLQQLKEHTELIEEKMSHTQTDLNNMVTKFMAELSDFAVQAARSEIIGKIGSRDHQIDDLVQSIRPIMLRLAGLESTEKQSDEMVMVRLAALEKNEKQSDNMTMIRLAALEEKNERHVSRILELERGNESLQREVMKLQQPIAK</sequence>
<organism evidence="3 4">
    <name type="scientific">Botrytis elliptica</name>
    <dbReference type="NCBI Taxonomy" id="278938"/>
    <lineage>
        <taxon>Eukaryota</taxon>
        <taxon>Fungi</taxon>
        <taxon>Dikarya</taxon>
        <taxon>Ascomycota</taxon>
        <taxon>Pezizomycotina</taxon>
        <taxon>Leotiomycetes</taxon>
        <taxon>Helotiales</taxon>
        <taxon>Sclerotiniaceae</taxon>
        <taxon>Botrytis</taxon>
    </lineage>
</organism>